<reference evidence="1 2" key="1">
    <citation type="submission" date="2017-11" db="EMBL/GenBank/DDBJ databases">
        <title>De-novo sequencing of pomegranate (Punica granatum L.) genome.</title>
        <authorList>
            <person name="Akparov Z."/>
            <person name="Amiraslanov A."/>
            <person name="Hajiyeva S."/>
            <person name="Abbasov M."/>
            <person name="Kaur K."/>
            <person name="Hamwieh A."/>
            <person name="Solovyev V."/>
            <person name="Salamov A."/>
            <person name="Braich B."/>
            <person name="Kosarev P."/>
            <person name="Mahmoud A."/>
            <person name="Hajiyev E."/>
            <person name="Babayeva S."/>
            <person name="Izzatullayeva V."/>
            <person name="Mammadov A."/>
            <person name="Mammadov A."/>
            <person name="Sharifova S."/>
            <person name="Ojaghi J."/>
            <person name="Eynullazada K."/>
            <person name="Bayramov B."/>
            <person name="Abdulazimova A."/>
            <person name="Shahmuradov I."/>
        </authorList>
    </citation>
    <scope>NUCLEOTIDE SEQUENCE [LARGE SCALE GENOMIC DNA]</scope>
    <source>
        <strain evidence="2">cv. AG2017</strain>
        <tissue evidence="1">Leaf</tissue>
    </source>
</reference>
<evidence type="ECO:0000313" key="1">
    <source>
        <dbReference type="EMBL" id="PKI51493.1"/>
    </source>
</evidence>
<dbReference type="Proteomes" id="UP000233551">
    <property type="component" value="Unassembled WGS sequence"/>
</dbReference>
<accession>A0A2I0J622</accession>
<name>A0A2I0J622_PUNGR</name>
<dbReference type="EMBL" id="PGOL01002006">
    <property type="protein sequence ID" value="PKI51493.1"/>
    <property type="molecule type" value="Genomic_DNA"/>
</dbReference>
<organism evidence="1 2">
    <name type="scientific">Punica granatum</name>
    <name type="common">Pomegranate</name>
    <dbReference type="NCBI Taxonomy" id="22663"/>
    <lineage>
        <taxon>Eukaryota</taxon>
        <taxon>Viridiplantae</taxon>
        <taxon>Streptophyta</taxon>
        <taxon>Embryophyta</taxon>
        <taxon>Tracheophyta</taxon>
        <taxon>Spermatophyta</taxon>
        <taxon>Magnoliopsida</taxon>
        <taxon>eudicotyledons</taxon>
        <taxon>Gunneridae</taxon>
        <taxon>Pentapetalae</taxon>
        <taxon>rosids</taxon>
        <taxon>malvids</taxon>
        <taxon>Myrtales</taxon>
        <taxon>Lythraceae</taxon>
        <taxon>Punica</taxon>
    </lineage>
</organism>
<keyword evidence="2" id="KW-1185">Reference proteome</keyword>
<proteinExistence type="predicted"/>
<evidence type="ECO:0000313" key="2">
    <source>
        <dbReference type="Proteomes" id="UP000233551"/>
    </source>
</evidence>
<protein>
    <submittedName>
        <fullName evidence="1">Uncharacterized protein</fullName>
    </submittedName>
</protein>
<gene>
    <name evidence="1" type="ORF">CRG98_028053</name>
</gene>
<comment type="caution">
    <text evidence="1">The sequence shown here is derived from an EMBL/GenBank/DDBJ whole genome shotgun (WGS) entry which is preliminary data.</text>
</comment>
<sequence length="118" mass="13536">MALEPIIVEFTLRLWPEGSLRNTGSRGSNWPNHSASSYFGGIDPEFRPFWSTYPHNAGSSRTVYPQDVRTTYGDFKPIDYRVDKNKFARANKLFDYMVATGQLQFPVMVGIPAEQRDR</sequence>
<dbReference type="AlphaFoldDB" id="A0A2I0J622"/>